<reference evidence="1 2" key="2">
    <citation type="submission" date="2018-06" db="EMBL/GenBank/DDBJ databases">
        <title>Metagenomic assembly of (sub)arctic Cyanobacteria and their associated microbiome from non-axenic cultures.</title>
        <authorList>
            <person name="Baurain D."/>
        </authorList>
    </citation>
    <scope>NUCLEOTIDE SEQUENCE [LARGE SCALE GENOMIC DNA]</scope>
    <source>
        <strain evidence="1">ULC066bin1</strain>
    </source>
</reference>
<comment type="caution">
    <text evidence="1">The sequence shown here is derived from an EMBL/GenBank/DDBJ whole genome shotgun (WGS) entry which is preliminary data.</text>
</comment>
<dbReference type="Proteomes" id="UP000249467">
    <property type="component" value="Unassembled WGS sequence"/>
</dbReference>
<dbReference type="GO" id="GO:0032259">
    <property type="term" value="P:methylation"/>
    <property type="evidence" value="ECO:0007669"/>
    <property type="project" value="UniProtKB-KW"/>
</dbReference>
<sequence>MMILDSVIPFGRSKAEYELMFALSESDRSKSIVGIGDGPASFNAEMTAAGYAVTSIDPIYQFTSAEIKSRFDACIDGIIEQVRNSPNNWGWNYHKSPDDLRANREKAISLFLEDYDRGKSEGRYLNAELPKLDFQDRQFQLALCSHFLFLYSEHLSFEFHLDSIRELCRIAEEVRIFPLLTLSQLRSQYIDEICSTLAQEGISSEIIQVTYELQKGGNQAIIFRQ</sequence>
<name>A0A2W4WFH5_9CYAN</name>
<evidence type="ECO:0000313" key="2">
    <source>
        <dbReference type="Proteomes" id="UP000249467"/>
    </source>
</evidence>
<evidence type="ECO:0000313" key="1">
    <source>
        <dbReference type="EMBL" id="PZO41927.1"/>
    </source>
</evidence>
<dbReference type="EMBL" id="QBML01000009">
    <property type="protein sequence ID" value="PZO41927.1"/>
    <property type="molecule type" value="Genomic_DNA"/>
</dbReference>
<dbReference type="AlphaFoldDB" id="A0A2W4WFH5"/>
<proteinExistence type="predicted"/>
<organism evidence="1 2">
    <name type="scientific">Pseudanabaena frigida</name>
    <dbReference type="NCBI Taxonomy" id="945775"/>
    <lineage>
        <taxon>Bacteria</taxon>
        <taxon>Bacillati</taxon>
        <taxon>Cyanobacteriota</taxon>
        <taxon>Cyanophyceae</taxon>
        <taxon>Pseudanabaenales</taxon>
        <taxon>Pseudanabaenaceae</taxon>
        <taxon>Pseudanabaena</taxon>
    </lineage>
</organism>
<gene>
    <name evidence="1" type="ORF">DCF19_08645</name>
</gene>
<dbReference type="GO" id="GO:0008168">
    <property type="term" value="F:methyltransferase activity"/>
    <property type="evidence" value="ECO:0007669"/>
    <property type="project" value="UniProtKB-KW"/>
</dbReference>
<keyword evidence="1" id="KW-0489">Methyltransferase</keyword>
<protein>
    <submittedName>
        <fullName evidence="1">SAM-dependent methyltransferase</fullName>
    </submittedName>
</protein>
<keyword evidence="1" id="KW-0808">Transferase</keyword>
<accession>A0A2W4WFH5</accession>
<reference evidence="1 2" key="1">
    <citation type="submission" date="2018-04" db="EMBL/GenBank/DDBJ databases">
        <authorList>
            <person name="Go L.Y."/>
            <person name="Mitchell J.A."/>
        </authorList>
    </citation>
    <scope>NUCLEOTIDE SEQUENCE [LARGE SCALE GENOMIC DNA]</scope>
    <source>
        <strain evidence="1">ULC066bin1</strain>
    </source>
</reference>